<protein>
    <submittedName>
        <fullName evidence="1">Uncharacterized protein</fullName>
    </submittedName>
</protein>
<organism evidence="1">
    <name type="scientific">Rhizophora mucronata</name>
    <name type="common">Asiatic mangrove</name>
    <dbReference type="NCBI Taxonomy" id="61149"/>
    <lineage>
        <taxon>Eukaryota</taxon>
        <taxon>Viridiplantae</taxon>
        <taxon>Streptophyta</taxon>
        <taxon>Embryophyta</taxon>
        <taxon>Tracheophyta</taxon>
        <taxon>Spermatophyta</taxon>
        <taxon>Magnoliopsida</taxon>
        <taxon>eudicotyledons</taxon>
        <taxon>Gunneridae</taxon>
        <taxon>Pentapetalae</taxon>
        <taxon>rosids</taxon>
        <taxon>fabids</taxon>
        <taxon>Malpighiales</taxon>
        <taxon>Rhizophoraceae</taxon>
        <taxon>Rhizophora</taxon>
    </lineage>
</organism>
<sequence length="66" mass="7656">MPSPWSFWFWPNQHFGWVIRHQRERDLVPNPRLSPLVQGPTFANLLPTCQQEVVGPFKSAPPCQNS</sequence>
<accession>A0A2P2QDE4</accession>
<evidence type="ECO:0000313" key="1">
    <source>
        <dbReference type="EMBL" id="MBX64934.1"/>
    </source>
</evidence>
<name>A0A2P2QDE4_RHIMU</name>
<proteinExistence type="predicted"/>
<reference evidence="1" key="1">
    <citation type="submission" date="2018-02" db="EMBL/GenBank/DDBJ databases">
        <title>Rhizophora mucronata_Transcriptome.</title>
        <authorList>
            <person name="Meera S.P."/>
            <person name="Sreeshan A."/>
            <person name="Augustine A."/>
        </authorList>
    </citation>
    <scope>NUCLEOTIDE SEQUENCE</scope>
    <source>
        <tissue evidence="1">Leaf</tissue>
    </source>
</reference>
<dbReference type="AlphaFoldDB" id="A0A2P2QDE4"/>
<dbReference type="EMBL" id="GGEC01084450">
    <property type="protein sequence ID" value="MBX64934.1"/>
    <property type="molecule type" value="Transcribed_RNA"/>
</dbReference>